<dbReference type="Gene3D" id="3.40.50.150">
    <property type="entry name" value="Vaccinia Virus protein VP39"/>
    <property type="match status" value="1"/>
</dbReference>
<keyword evidence="2" id="KW-0489">Methyltransferase</keyword>
<keyword evidence="5" id="KW-0680">Restriction system</keyword>
<dbReference type="GO" id="GO:0003677">
    <property type="term" value="F:DNA binding"/>
    <property type="evidence" value="ECO:0007669"/>
    <property type="project" value="UniProtKB-KW"/>
</dbReference>
<evidence type="ECO:0000256" key="5">
    <source>
        <dbReference type="ARBA" id="ARBA00022747"/>
    </source>
</evidence>
<dbReference type="Proteomes" id="UP000283513">
    <property type="component" value="Unassembled WGS sequence"/>
</dbReference>
<evidence type="ECO:0000256" key="3">
    <source>
        <dbReference type="ARBA" id="ARBA00022679"/>
    </source>
</evidence>
<feature type="domain" description="TaqI-like C-terminal specificity" evidence="9">
    <location>
        <begin position="397"/>
        <end position="504"/>
    </location>
</feature>
<evidence type="ECO:0000259" key="8">
    <source>
        <dbReference type="Pfam" id="PF07669"/>
    </source>
</evidence>
<evidence type="ECO:0000256" key="6">
    <source>
        <dbReference type="ARBA" id="ARBA00023125"/>
    </source>
</evidence>
<keyword evidence="4" id="KW-0949">S-adenosyl-L-methionine</keyword>
<dbReference type="Pfam" id="PF12950">
    <property type="entry name" value="TaqI_C"/>
    <property type="match status" value="1"/>
</dbReference>
<reference evidence="10 11" key="1">
    <citation type="submission" date="2018-08" db="EMBL/GenBank/DDBJ databases">
        <title>A genome reference for cultivated species of the human gut microbiota.</title>
        <authorList>
            <person name="Zou Y."/>
            <person name="Xue W."/>
            <person name="Luo G."/>
        </authorList>
    </citation>
    <scope>NUCLEOTIDE SEQUENCE [LARGE SCALE GENOMIC DNA]</scope>
    <source>
        <strain evidence="10 11">AM37-1AC</strain>
    </source>
</reference>
<dbReference type="Pfam" id="PF07669">
    <property type="entry name" value="Eco57I"/>
    <property type="match status" value="1"/>
</dbReference>
<name>A0A413ZAN3_9FIRM</name>
<dbReference type="PROSITE" id="PS00092">
    <property type="entry name" value="N6_MTASE"/>
    <property type="match status" value="1"/>
</dbReference>
<evidence type="ECO:0000313" key="11">
    <source>
        <dbReference type="Proteomes" id="UP000283513"/>
    </source>
</evidence>
<dbReference type="GO" id="GO:0032259">
    <property type="term" value="P:methylation"/>
    <property type="evidence" value="ECO:0007669"/>
    <property type="project" value="UniProtKB-KW"/>
</dbReference>
<dbReference type="InterPro" id="IPR050953">
    <property type="entry name" value="N4_N6_ade-DNA_methylase"/>
</dbReference>
<proteinExistence type="predicted"/>
<dbReference type="PRINTS" id="PR00507">
    <property type="entry name" value="N12N6MTFRASE"/>
</dbReference>
<gene>
    <name evidence="10" type="ORF">DW856_03990</name>
</gene>
<evidence type="ECO:0000259" key="9">
    <source>
        <dbReference type="Pfam" id="PF12950"/>
    </source>
</evidence>
<dbReference type="InterPro" id="IPR002052">
    <property type="entry name" value="DNA_methylase_N6_adenine_CS"/>
</dbReference>
<evidence type="ECO:0000256" key="4">
    <source>
        <dbReference type="ARBA" id="ARBA00022691"/>
    </source>
</evidence>
<keyword evidence="6" id="KW-0238">DNA-binding</keyword>
<evidence type="ECO:0000313" key="10">
    <source>
        <dbReference type="EMBL" id="RHC19067.1"/>
    </source>
</evidence>
<dbReference type="EMBL" id="QSHO01000003">
    <property type="protein sequence ID" value="RHC19067.1"/>
    <property type="molecule type" value="Genomic_DNA"/>
</dbReference>
<evidence type="ECO:0000256" key="2">
    <source>
        <dbReference type="ARBA" id="ARBA00022603"/>
    </source>
</evidence>
<dbReference type="GO" id="GO:0009307">
    <property type="term" value="P:DNA restriction-modification system"/>
    <property type="evidence" value="ECO:0007669"/>
    <property type="project" value="UniProtKB-KW"/>
</dbReference>
<evidence type="ECO:0000256" key="1">
    <source>
        <dbReference type="ARBA" id="ARBA00011900"/>
    </source>
</evidence>
<evidence type="ECO:0000256" key="7">
    <source>
        <dbReference type="ARBA" id="ARBA00047942"/>
    </source>
</evidence>
<dbReference type="GO" id="GO:0004519">
    <property type="term" value="F:endonuclease activity"/>
    <property type="evidence" value="ECO:0007669"/>
    <property type="project" value="UniProtKB-KW"/>
</dbReference>
<dbReference type="GO" id="GO:0009007">
    <property type="term" value="F:site-specific DNA-methyltransferase (adenine-specific) activity"/>
    <property type="evidence" value="ECO:0007669"/>
    <property type="project" value="UniProtKB-EC"/>
</dbReference>
<dbReference type="InterPro" id="IPR011639">
    <property type="entry name" value="MethylTrfase_TaqI-like_dom"/>
</dbReference>
<keyword evidence="10" id="KW-0255">Endonuclease</keyword>
<keyword evidence="10" id="KW-0378">Hydrolase</keyword>
<dbReference type="SUPFAM" id="SSF53335">
    <property type="entry name" value="S-adenosyl-L-methionine-dependent methyltransferases"/>
    <property type="match status" value="1"/>
</dbReference>
<accession>A0A413ZAN3</accession>
<organism evidence="10 11">
    <name type="scientific">Roseburia intestinalis</name>
    <dbReference type="NCBI Taxonomy" id="166486"/>
    <lineage>
        <taxon>Bacteria</taxon>
        <taxon>Bacillati</taxon>
        <taxon>Bacillota</taxon>
        <taxon>Clostridia</taxon>
        <taxon>Lachnospirales</taxon>
        <taxon>Lachnospiraceae</taxon>
        <taxon>Roseburia</taxon>
    </lineage>
</organism>
<dbReference type="PANTHER" id="PTHR33841">
    <property type="entry name" value="DNA METHYLTRANSFERASE YEEA-RELATED"/>
    <property type="match status" value="1"/>
</dbReference>
<dbReference type="InterPro" id="IPR025931">
    <property type="entry name" value="TaqI_C"/>
</dbReference>
<dbReference type="PANTHER" id="PTHR33841:SF1">
    <property type="entry name" value="DNA METHYLTRANSFERASE A"/>
    <property type="match status" value="1"/>
</dbReference>
<dbReference type="InterPro" id="IPR029063">
    <property type="entry name" value="SAM-dependent_MTases_sf"/>
</dbReference>
<feature type="domain" description="Type II methyltransferase M.TaqI-like" evidence="8">
    <location>
        <begin position="98"/>
        <end position="208"/>
    </location>
</feature>
<dbReference type="EC" id="2.1.1.72" evidence="1"/>
<dbReference type="CDD" id="cd02440">
    <property type="entry name" value="AdoMet_MTases"/>
    <property type="match status" value="1"/>
</dbReference>
<comment type="catalytic activity">
    <reaction evidence="7">
        <text>a 2'-deoxyadenosine in DNA + S-adenosyl-L-methionine = an N(6)-methyl-2'-deoxyadenosine in DNA + S-adenosyl-L-homocysteine + H(+)</text>
        <dbReference type="Rhea" id="RHEA:15197"/>
        <dbReference type="Rhea" id="RHEA-COMP:12418"/>
        <dbReference type="Rhea" id="RHEA-COMP:12419"/>
        <dbReference type="ChEBI" id="CHEBI:15378"/>
        <dbReference type="ChEBI" id="CHEBI:57856"/>
        <dbReference type="ChEBI" id="CHEBI:59789"/>
        <dbReference type="ChEBI" id="CHEBI:90615"/>
        <dbReference type="ChEBI" id="CHEBI:90616"/>
        <dbReference type="EC" id="2.1.1.72"/>
    </reaction>
</comment>
<sequence length="547" mass="63112">MKRYSNTGKTKENGVVYTPKEMADYVATEMLKYRRTEFEDRISILDPAVGRGELLIAMINAVADQELPIHAVGYETDEDVAKNTEALMKELYPSAEIEIRIGDFLEAVEHGTVEKYDLVIANPPYIRTQIMGSERAQMIAEKMQLTGRVDIYYAFLLYTKHVLKEDGVSGYITSNKFMTIKSGNSVRNYMIQNYKIHQITDLGDTKLFTASVLPCIIIFSIGHTKDKEKVGFTSVYQEFSEVSNVPKISNLFDAIYQEGTYMVPDGRVYRYQQGSMQSVELDNTWAIASEENKHWIEQVQSRTWMTLADIGKIRVGIKTTADNVFIGDDWSGEKSELELLQPLITHRNAGQIIANRQDRWKVLYTHTMVDGKKVAYNIDNYPKSKAYLLAHFEQLNARNYVKKANRKWYEIWVPQNPEAWKHRKIVFRDISEKPQFWLDDTGAIVNGDCYWIDINQDIVDDVVYLALAVANSSFIEKFYDIKFNNKLYSGKRRYQTQYVEQFPIPYYGSNEAKEAITLVKKIIAEDTERVSLDDKAKLDSLVEQMFS</sequence>
<comment type="caution">
    <text evidence="10">The sequence shown here is derived from an EMBL/GenBank/DDBJ whole genome shotgun (WGS) entry which is preliminary data.</text>
</comment>
<keyword evidence="10" id="KW-0540">Nuclease</keyword>
<dbReference type="AlphaFoldDB" id="A0A413ZAN3"/>
<dbReference type="RefSeq" id="WP_118597171.1">
    <property type="nucleotide sequence ID" value="NZ_CACRUM010000085.1"/>
</dbReference>
<keyword evidence="3" id="KW-0808">Transferase</keyword>
<protein>
    <recommendedName>
        <fullName evidence="1">site-specific DNA-methyltransferase (adenine-specific)</fullName>
        <ecNumber evidence="1">2.1.1.72</ecNumber>
    </recommendedName>
</protein>